<dbReference type="EMBL" id="JBAMMX010000011">
    <property type="protein sequence ID" value="KAK6931050.1"/>
    <property type="molecule type" value="Genomic_DNA"/>
</dbReference>
<dbReference type="Proteomes" id="UP001370490">
    <property type="component" value="Unassembled WGS sequence"/>
</dbReference>
<dbReference type="PANTHER" id="PTHR33429:SF7">
    <property type="entry name" value="OS02G0708000 PROTEIN"/>
    <property type="match status" value="1"/>
</dbReference>
<evidence type="ECO:0000256" key="1">
    <source>
        <dbReference type="SAM" id="MobiDB-lite"/>
    </source>
</evidence>
<feature type="region of interest" description="Disordered" evidence="1">
    <location>
        <begin position="53"/>
        <end position="124"/>
    </location>
</feature>
<accession>A0AAN8ZDP2</accession>
<proteinExistence type="predicted"/>
<name>A0AAN8ZDP2_9MAGN</name>
<organism evidence="3 4">
    <name type="scientific">Dillenia turbinata</name>
    <dbReference type="NCBI Taxonomy" id="194707"/>
    <lineage>
        <taxon>Eukaryota</taxon>
        <taxon>Viridiplantae</taxon>
        <taxon>Streptophyta</taxon>
        <taxon>Embryophyta</taxon>
        <taxon>Tracheophyta</taxon>
        <taxon>Spermatophyta</taxon>
        <taxon>Magnoliopsida</taxon>
        <taxon>eudicotyledons</taxon>
        <taxon>Gunneridae</taxon>
        <taxon>Pentapetalae</taxon>
        <taxon>Dilleniales</taxon>
        <taxon>Dilleniaceae</taxon>
        <taxon>Dillenia</taxon>
    </lineage>
</organism>
<reference evidence="3 4" key="1">
    <citation type="submission" date="2023-12" db="EMBL/GenBank/DDBJ databases">
        <title>A high-quality genome assembly for Dillenia turbinata (Dilleniales).</title>
        <authorList>
            <person name="Chanderbali A."/>
        </authorList>
    </citation>
    <scope>NUCLEOTIDE SEQUENCE [LARGE SCALE GENOMIC DNA]</scope>
    <source>
        <strain evidence="3">LSX21</strain>
        <tissue evidence="3">Leaf</tissue>
    </source>
</reference>
<keyword evidence="4" id="KW-1185">Reference proteome</keyword>
<evidence type="ECO:0000256" key="2">
    <source>
        <dbReference type="SAM" id="Phobius"/>
    </source>
</evidence>
<protein>
    <submittedName>
        <fullName evidence="3">Uncharacterized protein</fullName>
    </submittedName>
</protein>
<dbReference type="PANTHER" id="PTHR33429">
    <property type="entry name" value="OS02G0708000 PROTEIN-RELATED"/>
    <property type="match status" value="1"/>
</dbReference>
<evidence type="ECO:0000313" key="4">
    <source>
        <dbReference type="Proteomes" id="UP001370490"/>
    </source>
</evidence>
<feature type="compositionally biased region" description="Basic residues" evidence="1">
    <location>
        <begin position="53"/>
        <end position="68"/>
    </location>
</feature>
<comment type="caution">
    <text evidence="3">The sequence shown here is derived from an EMBL/GenBank/DDBJ whole genome shotgun (WGS) entry which is preliminary data.</text>
</comment>
<sequence length="124" mass="13775">MSQAQPVFVYPNTVTKQPSNHSNGSFETVFIILAVIVVISGFACCLGRLCNRRHHHQKPKPSHPSHAVRPREGDIEFGFDKGIPTARHPRNGEMNGFKPRLAENGEIKGEMKPADHDGHFRPSA</sequence>
<feature type="transmembrane region" description="Helical" evidence="2">
    <location>
        <begin position="29"/>
        <end position="50"/>
    </location>
</feature>
<keyword evidence="2" id="KW-0812">Transmembrane</keyword>
<dbReference type="AlphaFoldDB" id="A0AAN8ZDP2"/>
<evidence type="ECO:0000313" key="3">
    <source>
        <dbReference type="EMBL" id="KAK6931050.1"/>
    </source>
</evidence>
<keyword evidence="2" id="KW-0472">Membrane</keyword>
<gene>
    <name evidence="3" type="ORF">RJ641_002843</name>
</gene>
<keyword evidence="2" id="KW-1133">Transmembrane helix</keyword>
<feature type="compositionally biased region" description="Basic and acidic residues" evidence="1">
    <location>
        <begin position="100"/>
        <end position="124"/>
    </location>
</feature>